<reference evidence="5" key="1">
    <citation type="submission" date="2022-11" db="UniProtKB">
        <authorList>
            <consortium name="WormBaseParasite"/>
        </authorList>
    </citation>
    <scope>IDENTIFICATION</scope>
</reference>
<evidence type="ECO:0000256" key="1">
    <source>
        <dbReference type="ARBA" id="ARBA00022900"/>
    </source>
</evidence>
<accession>A0A914EKS5</accession>
<keyword evidence="4" id="KW-1185">Reference proteome</keyword>
<evidence type="ECO:0000256" key="2">
    <source>
        <dbReference type="SAM" id="SignalP"/>
    </source>
</evidence>
<dbReference type="InterPro" id="IPR002919">
    <property type="entry name" value="TIL_dom"/>
</dbReference>
<dbReference type="InterPro" id="IPR036084">
    <property type="entry name" value="Ser_inhib-like_sf"/>
</dbReference>
<evidence type="ECO:0000313" key="4">
    <source>
        <dbReference type="Proteomes" id="UP000887540"/>
    </source>
</evidence>
<proteinExistence type="predicted"/>
<keyword evidence="1" id="KW-0646">Protease inhibitor</keyword>
<keyword evidence="2" id="KW-0732">Signal</keyword>
<evidence type="ECO:0000259" key="3">
    <source>
        <dbReference type="Pfam" id="PF01826"/>
    </source>
</evidence>
<keyword evidence="1" id="KW-0722">Serine protease inhibitor</keyword>
<dbReference type="Pfam" id="PF01826">
    <property type="entry name" value="TIL"/>
    <property type="match status" value="1"/>
</dbReference>
<dbReference type="SUPFAM" id="SSF57567">
    <property type="entry name" value="Serine protease inhibitors"/>
    <property type="match status" value="1"/>
</dbReference>
<dbReference type="WBParaSite" id="ACRNAN_scaffold9170.g9721.t1">
    <property type="protein sequence ID" value="ACRNAN_scaffold9170.g9721.t1"/>
    <property type="gene ID" value="ACRNAN_scaffold9170.g9721"/>
</dbReference>
<evidence type="ECO:0000313" key="5">
    <source>
        <dbReference type="WBParaSite" id="ACRNAN_scaffold9170.g9721.t1"/>
    </source>
</evidence>
<feature type="signal peptide" evidence="2">
    <location>
        <begin position="1"/>
        <end position="17"/>
    </location>
</feature>
<dbReference type="GO" id="GO:0004867">
    <property type="term" value="F:serine-type endopeptidase inhibitor activity"/>
    <property type="evidence" value="ECO:0007669"/>
    <property type="project" value="UniProtKB-KW"/>
</dbReference>
<feature type="chain" id="PRO_5037265235" evidence="2">
    <location>
        <begin position="18"/>
        <end position="123"/>
    </location>
</feature>
<protein>
    <submittedName>
        <fullName evidence="5">TIL domain-containing protein</fullName>
    </submittedName>
</protein>
<organism evidence="4 5">
    <name type="scientific">Acrobeloides nanus</name>
    <dbReference type="NCBI Taxonomy" id="290746"/>
    <lineage>
        <taxon>Eukaryota</taxon>
        <taxon>Metazoa</taxon>
        <taxon>Ecdysozoa</taxon>
        <taxon>Nematoda</taxon>
        <taxon>Chromadorea</taxon>
        <taxon>Rhabditida</taxon>
        <taxon>Tylenchina</taxon>
        <taxon>Cephalobomorpha</taxon>
        <taxon>Cephaloboidea</taxon>
        <taxon>Cephalobidae</taxon>
        <taxon>Acrobeloides</taxon>
    </lineage>
</organism>
<sequence length="123" mass="13985">MKTLIFTIFSVFVCSMAWNPNAYQYSQNGWGMQSWGQPMRNPLMQNGNQNWQMQNSNMNTQCQQNEVYMSCKMMEGTCITPNPSSSGMMTSMNCMSGCQCQQGYVRDTMGSGMCIMQQQCPQN</sequence>
<dbReference type="Proteomes" id="UP000887540">
    <property type="component" value="Unplaced"/>
</dbReference>
<dbReference type="CDD" id="cd19941">
    <property type="entry name" value="TIL"/>
    <property type="match status" value="1"/>
</dbReference>
<name>A0A914EKS5_9BILA</name>
<dbReference type="AlphaFoldDB" id="A0A914EKS5"/>
<dbReference type="Gene3D" id="2.10.25.10">
    <property type="entry name" value="Laminin"/>
    <property type="match status" value="1"/>
</dbReference>
<feature type="domain" description="TIL" evidence="3">
    <location>
        <begin position="62"/>
        <end position="120"/>
    </location>
</feature>